<keyword evidence="3" id="KW-0804">Transcription</keyword>
<dbReference type="Pfam" id="PF07729">
    <property type="entry name" value="FCD"/>
    <property type="match status" value="1"/>
</dbReference>
<dbReference type="InterPro" id="IPR036388">
    <property type="entry name" value="WH-like_DNA-bd_sf"/>
</dbReference>
<keyword evidence="6" id="KW-1185">Reference proteome</keyword>
<dbReference type="InterPro" id="IPR008920">
    <property type="entry name" value="TF_FadR/GntR_C"/>
</dbReference>
<sequence length="245" mass="26551">MDTQPTSGTRSNRGGGTLVEKISEALREAIAAGAFQPGEKLPSEAKLTQEHGVSRTVVREAIAALRADRLVEARQGAGVFVRLVEAPPALPFQNIDYAKISSILEILELRAPVEIEAAGLAAQRRSPVQEEDILSRHRAIEDCVRAGQPTAEADFALHRAIAEATNNPRFGEFLTMMGIGIIPRTQLPSSSPGNEGAVNMERLQSEHEAIVGSIIHGDVEAAREAMRIHLQGSARRYRNLLRSRA</sequence>
<dbReference type="InterPro" id="IPR000524">
    <property type="entry name" value="Tscrpt_reg_HTH_GntR"/>
</dbReference>
<dbReference type="SUPFAM" id="SSF48008">
    <property type="entry name" value="GntR ligand-binding domain-like"/>
    <property type="match status" value="1"/>
</dbReference>
<evidence type="ECO:0000313" key="6">
    <source>
        <dbReference type="Proteomes" id="UP001597371"/>
    </source>
</evidence>
<dbReference type="InterPro" id="IPR011711">
    <property type="entry name" value="GntR_C"/>
</dbReference>
<comment type="caution">
    <text evidence="5">The sequence shown here is derived from an EMBL/GenBank/DDBJ whole genome shotgun (WGS) entry which is preliminary data.</text>
</comment>
<dbReference type="Gene3D" id="1.10.10.10">
    <property type="entry name" value="Winged helix-like DNA-binding domain superfamily/Winged helix DNA-binding domain"/>
    <property type="match status" value="1"/>
</dbReference>
<dbReference type="CDD" id="cd07377">
    <property type="entry name" value="WHTH_GntR"/>
    <property type="match status" value="1"/>
</dbReference>
<name>A0ABW5CK14_9HYPH</name>
<dbReference type="InterPro" id="IPR036390">
    <property type="entry name" value="WH_DNA-bd_sf"/>
</dbReference>
<feature type="domain" description="HTH gntR-type" evidence="4">
    <location>
        <begin position="16"/>
        <end position="84"/>
    </location>
</feature>
<reference evidence="6" key="1">
    <citation type="journal article" date="2019" name="Int. J. Syst. Evol. Microbiol.">
        <title>The Global Catalogue of Microorganisms (GCM) 10K type strain sequencing project: providing services to taxonomists for standard genome sequencing and annotation.</title>
        <authorList>
            <consortium name="The Broad Institute Genomics Platform"/>
            <consortium name="The Broad Institute Genome Sequencing Center for Infectious Disease"/>
            <person name="Wu L."/>
            <person name="Ma J."/>
        </authorList>
    </citation>
    <scope>NUCLEOTIDE SEQUENCE [LARGE SCALE GENOMIC DNA]</scope>
    <source>
        <strain evidence="6">ZS-35-S2</strain>
    </source>
</reference>
<evidence type="ECO:0000256" key="2">
    <source>
        <dbReference type="ARBA" id="ARBA00023125"/>
    </source>
</evidence>
<evidence type="ECO:0000259" key="4">
    <source>
        <dbReference type="PROSITE" id="PS50949"/>
    </source>
</evidence>
<keyword evidence="2" id="KW-0238">DNA-binding</keyword>
<evidence type="ECO:0000256" key="3">
    <source>
        <dbReference type="ARBA" id="ARBA00023163"/>
    </source>
</evidence>
<dbReference type="PROSITE" id="PS50949">
    <property type="entry name" value="HTH_GNTR"/>
    <property type="match status" value="1"/>
</dbReference>
<accession>A0ABW5CK14</accession>
<dbReference type="SMART" id="SM00895">
    <property type="entry name" value="FCD"/>
    <property type="match status" value="1"/>
</dbReference>
<organism evidence="5 6">
    <name type="scientific">Aureimonas populi</name>
    <dbReference type="NCBI Taxonomy" id="1701758"/>
    <lineage>
        <taxon>Bacteria</taxon>
        <taxon>Pseudomonadati</taxon>
        <taxon>Pseudomonadota</taxon>
        <taxon>Alphaproteobacteria</taxon>
        <taxon>Hyphomicrobiales</taxon>
        <taxon>Aurantimonadaceae</taxon>
        <taxon>Aureimonas</taxon>
    </lineage>
</organism>
<evidence type="ECO:0000313" key="5">
    <source>
        <dbReference type="EMBL" id="MFD2237629.1"/>
    </source>
</evidence>
<dbReference type="PANTHER" id="PTHR43537">
    <property type="entry name" value="TRANSCRIPTIONAL REGULATOR, GNTR FAMILY"/>
    <property type="match status" value="1"/>
</dbReference>
<dbReference type="PRINTS" id="PR00035">
    <property type="entry name" value="HTHGNTR"/>
</dbReference>
<dbReference type="Pfam" id="PF00392">
    <property type="entry name" value="GntR"/>
    <property type="match status" value="1"/>
</dbReference>
<proteinExistence type="predicted"/>
<dbReference type="Gene3D" id="1.20.120.530">
    <property type="entry name" value="GntR ligand-binding domain-like"/>
    <property type="match status" value="1"/>
</dbReference>
<dbReference type="RefSeq" id="WP_209740182.1">
    <property type="nucleotide sequence ID" value="NZ_JBHUIJ010000010.1"/>
</dbReference>
<keyword evidence="1" id="KW-0805">Transcription regulation</keyword>
<gene>
    <name evidence="5" type="ORF">ACFSKQ_09135</name>
</gene>
<dbReference type="PANTHER" id="PTHR43537:SF44">
    <property type="entry name" value="GNTR FAMILY REGULATORY PROTEIN"/>
    <property type="match status" value="1"/>
</dbReference>
<dbReference type="EMBL" id="JBHUIJ010000010">
    <property type="protein sequence ID" value="MFD2237629.1"/>
    <property type="molecule type" value="Genomic_DNA"/>
</dbReference>
<dbReference type="Proteomes" id="UP001597371">
    <property type="component" value="Unassembled WGS sequence"/>
</dbReference>
<evidence type="ECO:0000256" key="1">
    <source>
        <dbReference type="ARBA" id="ARBA00023015"/>
    </source>
</evidence>
<protein>
    <submittedName>
        <fullName evidence="5">FadR/GntR family transcriptional regulator</fullName>
    </submittedName>
</protein>
<dbReference type="SMART" id="SM00345">
    <property type="entry name" value="HTH_GNTR"/>
    <property type="match status" value="1"/>
</dbReference>
<dbReference type="SUPFAM" id="SSF46785">
    <property type="entry name" value="Winged helix' DNA-binding domain"/>
    <property type="match status" value="1"/>
</dbReference>